<gene>
    <name evidence="5" type="ORF">KUTeg_005148</name>
</gene>
<dbReference type="InterPro" id="IPR002048">
    <property type="entry name" value="EF_hand_dom"/>
</dbReference>
<dbReference type="SUPFAM" id="SSF47473">
    <property type="entry name" value="EF-hand"/>
    <property type="match status" value="1"/>
</dbReference>
<protein>
    <recommendedName>
        <fullName evidence="4">EF-hand domain-containing protein</fullName>
    </recommendedName>
</protein>
<name>A0ABQ9FIY0_TEGGR</name>
<reference evidence="5 6" key="1">
    <citation type="submission" date="2022-12" db="EMBL/GenBank/DDBJ databases">
        <title>Chromosome-level genome of Tegillarca granosa.</title>
        <authorList>
            <person name="Kim J."/>
        </authorList>
    </citation>
    <scope>NUCLEOTIDE SEQUENCE [LARGE SCALE GENOMIC DNA]</scope>
    <source>
        <strain evidence="5">Teg-2019</strain>
        <tissue evidence="5">Adductor muscle</tissue>
    </source>
</reference>
<evidence type="ECO:0000259" key="4">
    <source>
        <dbReference type="PROSITE" id="PS50222"/>
    </source>
</evidence>
<dbReference type="PANTHER" id="PTHR23055:SF167">
    <property type="entry name" value="EF-HAND DOMAIN-CONTAINING PROTEIN"/>
    <property type="match status" value="1"/>
</dbReference>
<dbReference type="CDD" id="cd00051">
    <property type="entry name" value="EFh"/>
    <property type="match status" value="1"/>
</dbReference>
<dbReference type="InterPro" id="IPR018247">
    <property type="entry name" value="EF_Hand_1_Ca_BS"/>
</dbReference>
<keyword evidence="2" id="KW-0677">Repeat</keyword>
<organism evidence="5 6">
    <name type="scientific">Tegillarca granosa</name>
    <name type="common">Malaysian cockle</name>
    <name type="synonym">Anadara granosa</name>
    <dbReference type="NCBI Taxonomy" id="220873"/>
    <lineage>
        <taxon>Eukaryota</taxon>
        <taxon>Metazoa</taxon>
        <taxon>Spiralia</taxon>
        <taxon>Lophotrochozoa</taxon>
        <taxon>Mollusca</taxon>
        <taxon>Bivalvia</taxon>
        <taxon>Autobranchia</taxon>
        <taxon>Pteriomorphia</taxon>
        <taxon>Arcoida</taxon>
        <taxon>Arcoidea</taxon>
        <taxon>Arcidae</taxon>
        <taxon>Tegillarca</taxon>
    </lineage>
</organism>
<keyword evidence="1" id="KW-0479">Metal-binding</keyword>
<feature type="domain" description="EF-hand" evidence="4">
    <location>
        <begin position="83"/>
        <end position="118"/>
    </location>
</feature>
<sequence length="191" mass="22458">MCVWLLKCESYTESCKVTKHIVKGSRMFRMILYRLFPPLRKHLLLSKEKHHDIDDLEMQECPTGIVNEETFKEIYAQFFPQGDSSLYAHYVFNTFDHDRNGSINFEEFVMGLSVLSRGTLQERLQWAFSLYDINGDGLITKDEMLDIVSAIYEMMGRLTEPLIDENTTKEHVDKVFQVCIVMTNFKNKHNR</sequence>
<dbReference type="PANTHER" id="PTHR23055">
    <property type="entry name" value="CALCIUM BINDING PROTEINS"/>
    <property type="match status" value="1"/>
</dbReference>
<proteinExistence type="predicted"/>
<evidence type="ECO:0000256" key="3">
    <source>
        <dbReference type="ARBA" id="ARBA00022837"/>
    </source>
</evidence>
<dbReference type="EMBL" id="JARBDR010000246">
    <property type="protein sequence ID" value="KAJ8317244.1"/>
    <property type="molecule type" value="Genomic_DNA"/>
</dbReference>
<accession>A0ABQ9FIY0</accession>
<dbReference type="InterPro" id="IPR028846">
    <property type="entry name" value="Recoverin"/>
</dbReference>
<evidence type="ECO:0000313" key="5">
    <source>
        <dbReference type="EMBL" id="KAJ8317244.1"/>
    </source>
</evidence>
<feature type="domain" description="EF-hand" evidence="4">
    <location>
        <begin position="119"/>
        <end position="154"/>
    </location>
</feature>
<dbReference type="Pfam" id="PF13405">
    <property type="entry name" value="EF-hand_6"/>
    <property type="match status" value="1"/>
</dbReference>
<dbReference type="Gene3D" id="1.10.238.10">
    <property type="entry name" value="EF-hand"/>
    <property type="match status" value="1"/>
</dbReference>
<dbReference type="InterPro" id="IPR011992">
    <property type="entry name" value="EF-hand-dom_pair"/>
</dbReference>
<evidence type="ECO:0000313" key="6">
    <source>
        <dbReference type="Proteomes" id="UP001217089"/>
    </source>
</evidence>
<keyword evidence="6" id="KW-1185">Reference proteome</keyword>
<evidence type="ECO:0000256" key="2">
    <source>
        <dbReference type="ARBA" id="ARBA00022737"/>
    </source>
</evidence>
<dbReference type="PROSITE" id="PS00018">
    <property type="entry name" value="EF_HAND_1"/>
    <property type="match status" value="2"/>
</dbReference>
<evidence type="ECO:0000256" key="1">
    <source>
        <dbReference type="ARBA" id="ARBA00022723"/>
    </source>
</evidence>
<dbReference type="PRINTS" id="PR00450">
    <property type="entry name" value="RECOVERIN"/>
</dbReference>
<dbReference type="Pfam" id="PF13499">
    <property type="entry name" value="EF-hand_7"/>
    <property type="match status" value="1"/>
</dbReference>
<dbReference type="PROSITE" id="PS50222">
    <property type="entry name" value="EF_HAND_2"/>
    <property type="match status" value="2"/>
</dbReference>
<dbReference type="SMART" id="SM00054">
    <property type="entry name" value="EFh"/>
    <property type="match status" value="2"/>
</dbReference>
<comment type="caution">
    <text evidence="5">The sequence shown here is derived from an EMBL/GenBank/DDBJ whole genome shotgun (WGS) entry which is preliminary data.</text>
</comment>
<dbReference type="Proteomes" id="UP001217089">
    <property type="component" value="Unassembled WGS sequence"/>
</dbReference>
<keyword evidence="3" id="KW-0106">Calcium</keyword>